<dbReference type="SUPFAM" id="SSF47095">
    <property type="entry name" value="HMG-box"/>
    <property type="match status" value="1"/>
</dbReference>
<keyword evidence="5" id="KW-1185">Reference proteome</keyword>
<evidence type="ECO:0000313" key="5">
    <source>
        <dbReference type="Proteomes" id="UP000193944"/>
    </source>
</evidence>
<proteinExistence type="predicted"/>
<feature type="non-terminal residue" evidence="4">
    <location>
        <position position="82"/>
    </location>
</feature>
<evidence type="ECO:0000313" key="4">
    <source>
        <dbReference type="EMBL" id="ORX85896.1"/>
    </source>
</evidence>
<dbReference type="SMART" id="SM00398">
    <property type="entry name" value="HMG"/>
    <property type="match status" value="1"/>
</dbReference>
<reference evidence="4 5" key="2">
    <citation type="submission" date="2016-08" db="EMBL/GenBank/DDBJ databases">
        <title>Pervasive Adenine N6-methylation of Active Genes in Fungi.</title>
        <authorList>
            <consortium name="DOE Joint Genome Institute"/>
            <person name="Mondo S.J."/>
            <person name="Dannebaum R.O."/>
            <person name="Kuo R.C."/>
            <person name="Labutti K."/>
            <person name="Haridas S."/>
            <person name="Kuo A."/>
            <person name="Salamov A."/>
            <person name="Ahrendt S.R."/>
            <person name="Lipzen A."/>
            <person name="Sullivan W."/>
            <person name="Andreopoulos W.B."/>
            <person name="Clum A."/>
            <person name="Lindquist E."/>
            <person name="Daum C."/>
            <person name="Ramamoorthy G.K."/>
            <person name="Gryganskyi A."/>
            <person name="Culley D."/>
            <person name="Magnuson J.K."/>
            <person name="James T.Y."/>
            <person name="O'Malley M.A."/>
            <person name="Stajich J.E."/>
            <person name="Spatafora J.W."/>
            <person name="Visel A."/>
            <person name="Grigoriev I.V."/>
        </authorList>
    </citation>
    <scope>NUCLEOTIDE SEQUENCE [LARGE SCALE GENOMIC DNA]</scope>
    <source>
        <strain evidence="4 5">S4</strain>
    </source>
</reference>
<feature type="DNA-binding region" description="HMG box" evidence="2">
    <location>
        <begin position="14"/>
        <end position="82"/>
    </location>
</feature>
<dbReference type="PROSITE" id="PS50118">
    <property type="entry name" value="HMG_BOX_2"/>
    <property type="match status" value="1"/>
</dbReference>
<keyword evidence="1 2" id="KW-0238">DNA-binding</keyword>
<protein>
    <submittedName>
        <fullName evidence="4">High mobility group box</fullName>
    </submittedName>
</protein>
<sequence>KSNKRKRQKEEGAPKRPITSFMFFSQDKRAEVKRDNPDASFGELGKIIGNLWKNASPEEKEKYEKKASEDKERYRREMEIFE</sequence>
<dbReference type="OrthoDB" id="1919336at2759"/>
<evidence type="ECO:0000256" key="2">
    <source>
        <dbReference type="PROSITE-ProRule" id="PRU00267"/>
    </source>
</evidence>
<dbReference type="STRING" id="1754192.A0A1Y1XKB3"/>
<dbReference type="PANTHER" id="PTHR48112">
    <property type="entry name" value="HIGH MOBILITY GROUP PROTEIN DSP1"/>
    <property type="match status" value="1"/>
</dbReference>
<dbReference type="Proteomes" id="UP000193944">
    <property type="component" value="Unassembled WGS sequence"/>
</dbReference>
<dbReference type="EMBL" id="MCFG01000028">
    <property type="protein sequence ID" value="ORX85896.1"/>
    <property type="molecule type" value="Genomic_DNA"/>
</dbReference>
<comment type="caution">
    <text evidence="4">The sequence shown here is derived from an EMBL/GenBank/DDBJ whole genome shotgun (WGS) entry which is preliminary data.</text>
</comment>
<keyword evidence="2" id="KW-0539">Nucleus</keyword>
<feature type="non-terminal residue" evidence="4">
    <location>
        <position position="1"/>
    </location>
</feature>
<gene>
    <name evidence="4" type="ORF">BCR32DRAFT_188804</name>
</gene>
<dbReference type="Gene3D" id="1.10.30.10">
    <property type="entry name" value="High mobility group box domain"/>
    <property type="match status" value="1"/>
</dbReference>
<dbReference type="InterPro" id="IPR050342">
    <property type="entry name" value="HMGB"/>
</dbReference>
<name>A0A1Y1XKB3_9FUNG</name>
<dbReference type="GO" id="GO:0003677">
    <property type="term" value="F:DNA binding"/>
    <property type="evidence" value="ECO:0007669"/>
    <property type="project" value="UniProtKB-UniRule"/>
</dbReference>
<dbReference type="PRINTS" id="PR00886">
    <property type="entry name" value="HIGHMOBLTY12"/>
</dbReference>
<dbReference type="GO" id="GO:0005634">
    <property type="term" value="C:nucleus"/>
    <property type="evidence" value="ECO:0007669"/>
    <property type="project" value="UniProtKB-UniRule"/>
</dbReference>
<accession>A0A1Y1XKB3</accession>
<dbReference type="FunFam" id="1.10.30.10:FF:000026">
    <property type="entry name" value="PMS1 homolog 1, mismatch repair system component"/>
    <property type="match status" value="1"/>
</dbReference>
<dbReference type="InterPro" id="IPR009071">
    <property type="entry name" value="HMG_box_dom"/>
</dbReference>
<dbReference type="PANTHER" id="PTHR48112:SF22">
    <property type="entry name" value="MITOCHONDRIAL TRANSCRIPTION FACTOR A, ISOFORM B"/>
    <property type="match status" value="1"/>
</dbReference>
<dbReference type="Pfam" id="PF00505">
    <property type="entry name" value="HMG_box"/>
    <property type="match status" value="1"/>
</dbReference>
<reference evidence="4 5" key="1">
    <citation type="submission" date="2016-08" db="EMBL/GenBank/DDBJ databases">
        <title>A Parts List for Fungal Cellulosomes Revealed by Comparative Genomics.</title>
        <authorList>
            <consortium name="DOE Joint Genome Institute"/>
            <person name="Haitjema C.H."/>
            <person name="Gilmore S.P."/>
            <person name="Henske J.K."/>
            <person name="Solomon K.V."/>
            <person name="De Groot R."/>
            <person name="Kuo A."/>
            <person name="Mondo S.J."/>
            <person name="Salamov A.A."/>
            <person name="Labutti K."/>
            <person name="Zhao Z."/>
            <person name="Chiniquy J."/>
            <person name="Barry K."/>
            <person name="Brewer H.M."/>
            <person name="Purvine S.O."/>
            <person name="Wright A.T."/>
            <person name="Boxma B."/>
            <person name="Van Alen T."/>
            <person name="Hackstein J.H."/>
            <person name="Baker S.E."/>
            <person name="Grigoriev I.V."/>
            <person name="O'Malley M.A."/>
        </authorList>
    </citation>
    <scope>NUCLEOTIDE SEQUENCE [LARGE SCALE GENOMIC DNA]</scope>
    <source>
        <strain evidence="4 5">S4</strain>
    </source>
</reference>
<feature type="domain" description="HMG box" evidence="3">
    <location>
        <begin position="14"/>
        <end position="82"/>
    </location>
</feature>
<dbReference type="InterPro" id="IPR036910">
    <property type="entry name" value="HMG_box_dom_sf"/>
</dbReference>
<evidence type="ECO:0000256" key="1">
    <source>
        <dbReference type="ARBA" id="ARBA00023125"/>
    </source>
</evidence>
<dbReference type="AlphaFoldDB" id="A0A1Y1XKB3"/>
<evidence type="ECO:0000259" key="3">
    <source>
        <dbReference type="PROSITE" id="PS50118"/>
    </source>
</evidence>
<organism evidence="4 5">
    <name type="scientific">Anaeromyces robustus</name>
    <dbReference type="NCBI Taxonomy" id="1754192"/>
    <lineage>
        <taxon>Eukaryota</taxon>
        <taxon>Fungi</taxon>
        <taxon>Fungi incertae sedis</taxon>
        <taxon>Chytridiomycota</taxon>
        <taxon>Chytridiomycota incertae sedis</taxon>
        <taxon>Neocallimastigomycetes</taxon>
        <taxon>Neocallimastigales</taxon>
        <taxon>Neocallimastigaceae</taxon>
        <taxon>Anaeromyces</taxon>
    </lineage>
</organism>